<dbReference type="RefSeq" id="WP_160597865.1">
    <property type="nucleotide sequence ID" value="NZ_WTYS01000001.1"/>
</dbReference>
<proteinExistence type="predicted"/>
<dbReference type="InterPro" id="IPR011990">
    <property type="entry name" value="TPR-like_helical_dom_sf"/>
</dbReference>
<evidence type="ECO:0000256" key="2">
    <source>
        <dbReference type="ARBA" id="ARBA00022803"/>
    </source>
</evidence>
<dbReference type="EMBL" id="WTYS01000001">
    <property type="protein sequence ID" value="MXO56696.1"/>
    <property type="molecule type" value="Genomic_DNA"/>
</dbReference>
<protein>
    <submittedName>
        <fullName evidence="3">Tetratricopeptide repeat protein</fullName>
    </submittedName>
</protein>
<dbReference type="PANTHER" id="PTHR45586:SF1">
    <property type="entry name" value="LIPOPOLYSACCHARIDE ASSEMBLY PROTEIN B"/>
    <property type="match status" value="1"/>
</dbReference>
<evidence type="ECO:0000313" key="3">
    <source>
        <dbReference type="EMBL" id="MXO56696.1"/>
    </source>
</evidence>
<dbReference type="Pfam" id="PF13432">
    <property type="entry name" value="TPR_16"/>
    <property type="match status" value="1"/>
</dbReference>
<accession>A0A6I4SNG9</accession>
<keyword evidence="1" id="KW-0677">Repeat</keyword>
<dbReference type="Proteomes" id="UP000468943">
    <property type="component" value="Unassembled WGS sequence"/>
</dbReference>
<comment type="caution">
    <text evidence="3">The sequence shown here is derived from an EMBL/GenBank/DDBJ whole genome shotgun (WGS) entry which is preliminary data.</text>
</comment>
<evidence type="ECO:0000313" key="4">
    <source>
        <dbReference type="Proteomes" id="UP000468943"/>
    </source>
</evidence>
<dbReference type="Pfam" id="PF14559">
    <property type="entry name" value="TPR_19"/>
    <property type="match status" value="1"/>
</dbReference>
<dbReference type="OrthoDB" id="7487699at2"/>
<keyword evidence="4" id="KW-1185">Reference proteome</keyword>
<sequence>MKKAQSHLTERSQRTMFSRKLLTAAASAAFVFVSACSEAPSDPFSAAEQAIEQGDLQAARVQLLQLMEQDPANQDAIMLLGKTLLSLENPEGAAEQFKKLVGNADLTNEANALLAKAYLQSGNSPLALETLEATGMNNGLAYAVGVVARLGEGDSDKALVMLDQGLAKFPGSVDLLVLDAKRAFDVRDIARARSLLDKVLANHTNMIEARLLAGRVEMHERKLDLAKEHFGQVIKSNPWNLPAILSLAAIARDQGDEKTAGDWIARAKEIAPGHPVGVYFAAQMAFDAGNLEDAHMLVQSAGKQEMEFPALRMLRGFIAAKQGQTYTAISELERFFRLGGENSMARAILAKQYAETNATQKAWDTLQPVLSGANLDAGTLSLAAQIAGKLGKPEQAQLAQRAQVAKTQVPYAGEMMKAGGYIRAGKWKDADAIYRKVLANGGAVDPIVLNNASTVRLKLGDKQGALALARKAFGLAQEDPIVMDTLGWSLVQIDKNSAEGRLLIERALQLAPGNQEITDHWLAIS</sequence>
<keyword evidence="2" id="KW-0802">TPR repeat</keyword>
<dbReference type="Gene3D" id="1.25.40.10">
    <property type="entry name" value="Tetratricopeptide repeat domain"/>
    <property type="match status" value="2"/>
</dbReference>
<dbReference type="InterPro" id="IPR051012">
    <property type="entry name" value="CellSynth/LPSAsmb/PSIAsmb"/>
</dbReference>
<dbReference type="SUPFAM" id="SSF48452">
    <property type="entry name" value="TPR-like"/>
    <property type="match status" value="3"/>
</dbReference>
<gene>
    <name evidence="3" type="ORF">GRI36_07345</name>
</gene>
<evidence type="ECO:0000256" key="1">
    <source>
        <dbReference type="ARBA" id="ARBA00022737"/>
    </source>
</evidence>
<organism evidence="3 4">
    <name type="scientific">Pontixanthobacter gangjinensis</name>
    <dbReference type="NCBI Taxonomy" id="1028742"/>
    <lineage>
        <taxon>Bacteria</taxon>
        <taxon>Pseudomonadati</taxon>
        <taxon>Pseudomonadota</taxon>
        <taxon>Alphaproteobacteria</taxon>
        <taxon>Sphingomonadales</taxon>
        <taxon>Erythrobacteraceae</taxon>
        <taxon>Pontixanthobacter</taxon>
    </lineage>
</organism>
<dbReference type="PANTHER" id="PTHR45586">
    <property type="entry name" value="TPR REPEAT-CONTAINING PROTEIN PA4667"/>
    <property type="match status" value="1"/>
</dbReference>
<reference evidence="3 4" key="1">
    <citation type="submission" date="2019-12" db="EMBL/GenBank/DDBJ databases">
        <title>Genomic-based taxomic classification of the family Erythrobacteraceae.</title>
        <authorList>
            <person name="Xu L."/>
        </authorList>
    </citation>
    <scope>NUCLEOTIDE SEQUENCE [LARGE SCALE GENOMIC DNA]</scope>
    <source>
        <strain evidence="3 4">JCM 17802</strain>
    </source>
</reference>
<dbReference type="AlphaFoldDB" id="A0A6I4SNG9"/>
<name>A0A6I4SNG9_9SPHN</name>